<dbReference type="AlphaFoldDB" id="A0A0F9SMT4"/>
<sequence length="503" mass="53780">MAILPSSLDFTDRDFDSLNARLDALLASVFPDWTDFQVATFGNILKEMFAFVGGVFTKYQDSSAIESRIVTATQRKNLINLAKLVGFVPQGAAVATAEETFTLAAVPTQDVVFVEGQEVRTKDVVDPATFRLLTDLTIPAFKDPPIGLVQVENADPTAEQFQSDGLANQRFELAEVPFLDDSAVILAANGDYDEVVNFLDSAAADRHFVIVVDQNDRATIKFGNGVNGAIPQGTIAVSYKTGGGAAGNVEVGTITTIEGSFTDILGGSVSVSVNNAAKASGGTDRQGNEEIRELAPESVRVLNRTVAREDYEINAKKIAGVSRALMLTADQDTEIDENAGKLFIIPDGGGVPTQTLKDSVLNQVTVVFPKTVTFRLDVVDPVFLVVNVAARVFKRTNITQATVRANIQAALDAHFALDNPDGSANTNIDFGFNFKDVDGNPAGEIAWSDIFNVVRDASGVRKIGDQNNDLTLNGQDDDLPIQVKQFPVLGQIVLLDGDTGGAF</sequence>
<proteinExistence type="predicted"/>
<protein>
    <submittedName>
        <fullName evidence="1">Uncharacterized protein</fullName>
    </submittedName>
</protein>
<evidence type="ECO:0000313" key="1">
    <source>
        <dbReference type="EMBL" id="KKN30608.1"/>
    </source>
</evidence>
<comment type="caution">
    <text evidence="1">The sequence shown here is derived from an EMBL/GenBank/DDBJ whole genome shotgun (WGS) entry which is preliminary data.</text>
</comment>
<organism evidence="1">
    <name type="scientific">marine sediment metagenome</name>
    <dbReference type="NCBI Taxonomy" id="412755"/>
    <lineage>
        <taxon>unclassified sequences</taxon>
        <taxon>metagenomes</taxon>
        <taxon>ecological metagenomes</taxon>
    </lineage>
</organism>
<reference evidence="1" key="1">
    <citation type="journal article" date="2015" name="Nature">
        <title>Complex archaea that bridge the gap between prokaryotes and eukaryotes.</title>
        <authorList>
            <person name="Spang A."/>
            <person name="Saw J.H."/>
            <person name="Jorgensen S.L."/>
            <person name="Zaremba-Niedzwiedzka K."/>
            <person name="Martijn J."/>
            <person name="Lind A.E."/>
            <person name="van Eijk R."/>
            <person name="Schleper C."/>
            <person name="Guy L."/>
            <person name="Ettema T.J."/>
        </authorList>
    </citation>
    <scope>NUCLEOTIDE SEQUENCE</scope>
</reference>
<name>A0A0F9SMT4_9ZZZZ</name>
<dbReference type="EMBL" id="LAZR01002393">
    <property type="protein sequence ID" value="KKN30608.1"/>
    <property type="molecule type" value="Genomic_DNA"/>
</dbReference>
<accession>A0A0F9SMT4</accession>
<gene>
    <name evidence="1" type="ORF">LCGC14_0832220</name>
</gene>